<dbReference type="Gene3D" id="3.90.25.10">
    <property type="entry name" value="UDP-galactose 4-epimerase, domain 1"/>
    <property type="match status" value="1"/>
</dbReference>
<dbReference type="CDD" id="cd05238">
    <property type="entry name" value="Gne_like_SDR_e"/>
    <property type="match status" value="1"/>
</dbReference>
<feature type="domain" description="NAD-dependent epimerase/dehydratase" evidence="3">
    <location>
        <begin position="3"/>
        <end position="213"/>
    </location>
</feature>
<name>A0A0A1UUY2_9HYPO</name>
<dbReference type="eggNOG" id="KOG2774">
    <property type="taxonomic scope" value="Eukaryota"/>
</dbReference>
<comment type="caution">
    <text evidence="4">The sequence shown here is derived from an EMBL/GenBank/DDBJ whole genome shotgun (WGS) entry which is preliminary data.</text>
</comment>
<dbReference type="InterPro" id="IPR050005">
    <property type="entry name" value="DenD"/>
</dbReference>
<evidence type="ECO:0000313" key="5">
    <source>
        <dbReference type="Proteomes" id="UP000030151"/>
    </source>
</evidence>
<dbReference type="EMBL" id="JELW01000007">
    <property type="protein sequence ID" value="EXV01602.1"/>
    <property type="molecule type" value="Genomic_DNA"/>
</dbReference>
<dbReference type="InterPro" id="IPR036291">
    <property type="entry name" value="NAD(P)-bd_dom_sf"/>
</dbReference>
<keyword evidence="1" id="KW-0521">NADP</keyword>
<dbReference type="Proteomes" id="UP000030151">
    <property type="component" value="Unassembled WGS sequence"/>
</dbReference>
<sequence>MRVLVTGAAGFIGQLVAKALLNDDKGTYTVILTDIVEPPVPKGVKFPDNAKCVKVDLLTGSSSVVDDDLDAVYVLHGIMSAGAEADFELGMRVNFDATRALLDALRQTCPGVRTIFTSSQAVYGGEFAEPVDESVHPTPQSSYGAEKMMCEYLINEYTRLGFINGLVLRLPTISVRPGKPTAAASSFLSGMIREPMQGLPCTIPLRDRAFRHWLCSPRTLVGNLLHALTLPRDALPVYNRVLNAPGMGVCVQDMMDSLARVGGEDKLELLTEEDDDKLKGILYSWPTKFDNTKALGLGFKRDDSFDDIVMDFKRELESLGST</sequence>
<accession>A0A0A1UUY2</accession>
<dbReference type="OrthoDB" id="16464at2759"/>
<keyword evidence="2" id="KW-0119">Carbohydrate metabolism</keyword>
<dbReference type="Pfam" id="PF01370">
    <property type="entry name" value="Epimerase"/>
    <property type="match status" value="1"/>
</dbReference>
<dbReference type="PANTHER" id="PTHR43103:SF3">
    <property type="entry name" value="ADP-L-GLYCERO-D-MANNO-HEPTOSE-6-EPIMERASE"/>
    <property type="match status" value="1"/>
</dbReference>
<dbReference type="NCBIfam" id="NF043036">
    <property type="entry name" value="ErythonDh"/>
    <property type="match status" value="1"/>
</dbReference>
<evidence type="ECO:0000256" key="1">
    <source>
        <dbReference type="ARBA" id="ARBA00022857"/>
    </source>
</evidence>
<dbReference type="HOGENOM" id="CLU_007383_19_0_1"/>
<protein>
    <submittedName>
        <fullName evidence="4">NAD dependent epimerase/dehydratase family protein</fullName>
    </submittedName>
</protein>
<evidence type="ECO:0000259" key="3">
    <source>
        <dbReference type="Pfam" id="PF01370"/>
    </source>
</evidence>
<dbReference type="AlphaFoldDB" id="A0A0A1UUY2"/>
<reference evidence="4 5" key="1">
    <citation type="submission" date="2014-02" db="EMBL/GenBank/DDBJ databases">
        <title>The genome sequence of the entomopathogenic fungus Metarhizium robertsii ARSEF 2575.</title>
        <authorList>
            <person name="Giuliano Garisto Donzelli B."/>
            <person name="Roe B.A."/>
            <person name="Macmil S.L."/>
            <person name="Krasnoff S.B."/>
            <person name="Gibson D.M."/>
        </authorList>
    </citation>
    <scope>NUCLEOTIDE SEQUENCE [LARGE SCALE GENOMIC DNA]</scope>
    <source>
        <strain evidence="4 5">ARSEF 2575</strain>
    </source>
</reference>
<dbReference type="GO" id="GO:0016491">
    <property type="term" value="F:oxidoreductase activity"/>
    <property type="evidence" value="ECO:0007669"/>
    <property type="project" value="InterPro"/>
</dbReference>
<evidence type="ECO:0000256" key="2">
    <source>
        <dbReference type="ARBA" id="ARBA00023277"/>
    </source>
</evidence>
<proteinExistence type="predicted"/>
<dbReference type="PANTHER" id="PTHR43103">
    <property type="entry name" value="NUCLEOSIDE-DIPHOSPHATE-SUGAR EPIMERASE"/>
    <property type="match status" value="1"/>
</dbReference>
<dbReference type="InterPro" id="IPR001509">
    <property type="entry name" value="Epimerase_deHydtase"/>
</dbReference>
<dbReference type="SUPFAM" id="SSF51735">
    <property type="entry name" value="NAD(P)-binding Rossmann-fold domains"/>
    <property type="match status" value="1"/>
</dbReference>
<gene>
    <name evidence="4" type="ORF">X797_005118</name>
</gene>
<evidence type="ECO:0000313" key="4">
    <source>
        <dbReference type="EMBL" id="EXV01602.1"/>
    </source>
</evidence>
<dbReference type="Gene3D" id="3.40.50.720">
    <property type="entry name" value="NAD(P)-binding Rossmann-like Domain"/>
    <property type="match status" value="1"/>
</dbReference>
<organism evidence="4 5">
    <name type="scientific">Metarhizium robertsii</name>
    <dbReference type="NCBI Taxonomy" id="568076"/>
    <lineage>
        <taxon>Eukaryota</taxon>
        <taxon>Fungi</taxon>
        <taxon>Dikarya</taxon>
        <taxon>Ascomycota</taxon>
        <taxon>Pezizomycotina</taxon>
        <taxon>Sordariomycetes</taxon>
        <taxon>Hypocreomycetidae</taxon>
        <taxon>Hypocreales</taxon>
        <taxon>Clavicipitaceae</taxon>
        <taxon>Metarhizium</taxon>
    </lineage>
</organism>